<evidence type="ECO:0000256" key="6">
    <source>
        <dbReference type="SAM" id="Phobius"/>
    </source>
</evidence>
<evidence type="ECO:0000259" key="8">
    <source>
        <dbReference type="PROSITE" id="PS50234"/>
    </source>
</evidence>
<dbReference type="InterPro" id="IPR002035">
    <property type="entry name" value="VWF_A"/>
</dbReference>
<comment type="subcellular location">
    <subcellularLocation>
        <location evidence="1">Cell membrane</location>
        <topology evidence="1">Multi-pass membrane protein</topology>
    </subcellularLocation>
</comment>
<feature type="transmembrane region" description="Helical" evidence="6">
    <location>
        <begin position="306"/>
        <end position="324"/>
    </location>
</feature>
<dbReference type="InterPro" id="IPR018076">
    <property type="entry name" value="T2SS_GspF_dom"/>
</dbReference>
<protein>
    <submittedName>
        <fullName evidence="9">Type II secretion system F family protein</fullName>
    </submittedName>
</protein>
<keyword evidence="2" id="KW-1003">Cell membrane</keyword>
<dbReference type="CDD" id="cd00198">
    <property type="entry name" value="vWFA"/>
    <property type="match status" value="1"/>
</dbReference>
<proteinExistence type="predicted"/>
<sequence length="533" mass="54365">MRRVAALALALTVLSVVTVPMAPGAEAAGSRAVVVLDTSGSMRHGRDLDAARAAAEVYAGAVGDDVAVGLVSFAATTSTVAPTTDREALGTALDGVAAGGRTALYDGLLAGVRAAGPGGDVVLLSDGQDTASHAGLEDALAAVADGGVHVDVVAFRPGSGSADPLRRIALAGGGRLVTARDAGELGAAFRVAAASAHRPPVVTLPAAGGAAPLGLAVLVGALAAIGVGLLLWPRRSSAAEQLDAALRAYGFGATPAAAGPQEEGSSSAVARRVLGLSERFLSRGDRRERSALALDRAGLTLLPREWLVLRACVLLAGAAVGAVLVPGRVLGLLLGAAAAFAVPVLWLRQRQSARCGAFADQLPDTLQIVASGLRSGFSLPQALASAQDGGLQPMAAELGRALSAARFGLELEDELEQVAMRMRSDDWRMAVMAVRIQRSVGGNLAEILLTTAATLRERAGVVRQVKALSAEGRLSAWVLMGLPVLVGAFLLMFRRDYLEPLWTTPVGVGLLLLSALMMAAGTTWMLKVARVEV</sequence>
<dbReference type="PANTHER" id="PTHR35007:SF1">
    <property type="entry name" value="PILUS ASSEMBLY PROTEIN"/>
    <property type="match status" value="1"/>
</dbReference>
<dbReference type="Gene3D" id="3.40.50.410">
    <property type="entry name" value="von Willebrand factor, type A domain"/>
    <property type="match status" value="1"/>
</dbReference>
<evidence type="ECO:0000256" key="3">
    <source>
        <dbReference type="ARBA" id="ARBA00022692"/>
    </source>
</evidence>
<feature type="transmembrane region" description="Helical" evidence="6">
    <location>
        <begin position="210"/>
        <end position="232"/>
    </location>
</feature>
<gene>
    <name evidence="9" type="ORF">ACIB24_03355</name>
</gene>
<keyword evidence="4 6" id="KW-1133">Transmembrane helix</keyword>
<dbReference type="InterPro" id="IPR036465">
    <property type="entry name" value="vWFA_dom_sf"/>
</dbReference>
<reference evidence="9 10" key="1">
    <citation type="submission" date="2024-10" db="EMBL/GenBank/DDBJ databases">
        <title>The Natural Products Discovery Center: Release of the First 8490 Sequenced Strains for Exploring Actinobacteria Biosynthetic Diversity.</title>
        <authorList>
            <person name="Kalkreuter E."/>
            <person name="Kautsar S.A."/>
            <person name="Yang D."/>
            <person name="Bader C.D."/>
            <person name="Teijaro C.N."/>
            <person name="Fluegel L."/>
            <person name="Davis C.M."/>
            <person name="Simpson J.R."/>
            <person name="Lauterbach L."/>
            <person name="Steele A.D."/>
            <person name="Gui C."/>
            <person name="Meng S."/>
            <person name="Li G."/>
            <person name="Viehrig K."/>
            <person name="Ye F."/>
            <person name="Su P."/>
            <person name="Kiefer A.F."/>
            <person name="Nichols A."/>
            <person name="Cepeda A.J."/>
            <person name="Yan W."/>
            <person name="Fan B."/>
            <person name="Jiang Y."/>
            <person name="Adhikari A."/>
            <person name="Zheng C.-J."/>
            <person name="Schuster L."/>
            <person name="Cowan T.M."/>
            <person name="Smanski M.J."/>
            <person name="Chevrette M.G."/>
            <person name="De Carvalho L.P.S."/>
            <person name="Shen B."/>
        </authorList>
    </citation>
    <scope>NUCLEOTIDE SEQUENCE [LARGE SCALE GENOMIC DNA]</scope>
    <source>
        <strain evidence="9 10">NPDC049639</strain>
    </source>
</reference>
<dbReference type="Pfam" id="PF13519">
    <property type="entry name" value="VWA_2"/>
    <property type="match status" value="1"/>
</dbReference>
<evidence type="ECO:0000313" key="10">
    <source>
        <dbReference type="Proteomes" id="UP001612915"/>
    </source>
</evidence>
<feature type="transmembrane region" description="Helical" evidence="6">
    <location>
        <begin position="330"/>
        <end position="347"/>
    </location>
</feature>
<evidence type="ECO:0000313" key="9">
    <source>
        <dbReference type="EMBL" id="MFI7586095.1"/>
    </source>
</evidence>
<evidence type="ECO:0000256" key="1">
    <source>
        <dbReference type="ARBA" id="ARBA00004651"/>
    </source>
</evidence>
<keyword evidence="3 6" id="KW-0812">Transmembrane</keyword>
<name>A0ABW8AIB2_9ACTN</name>
<feature type="domain" description="VWFA" evidence="8">
    <location>
        <begin position="31"/>
        <end position="192"/>
    </location>
</feature>
<dbReference type="Proteomes" id="UP001612915">
    <property type="component" value="Unassembled WGS sequence"/>
</dbReference>
<evidence type="ECO:0000256" key="2">
    <source>
        <dbReference type="ARBA" id="ARBA00022475"/>
    </source>
</evidence>
<feature type="signal peptide" evidence="7">
    <location>
        <begin position="1"/>
        <end position="22"/>
    </location>
</feature>
<feature type="transmembrane region" description="Helical" evidence="6">
    <location>
        <begin position="474"/>
        <end position="493"/>
    </location>
</feature>
<dbReference type="PROSITE" id="PS50234">
    <property type="entry name" value="VWFA"/>
    <property type="match status" value="1"/>
</dbReference>
<dbReference type="SMART" id="SM00327">
    <property type="entry name" value="VWA"/>
    <property type="match status" value="1"/>
</dbReference>
<keyword evidence="5 6" id="KW-0472">Membrane</keyword>
<evidence type="ECO:0000256" key="5">
    <source>
        <dbReference type="ARBA" id="ARBA00023136"/>
    </source>
</evidence>
<evidence type="ECO:0000256" key="7">
    <source>
        <dbReference type="SAM" id="SignalP"/>
    </source>
</evidence>
<dbReference type="SUPFAM" id="SSF53300">
    <property type="entry name" value="vWA-like"/>
    <property type="match status" value="1"/>
</dbReference>
<keyword evidence="7" id="KW-0732">Signal</keyword>
<keyword evidence="10" id="KW-1185">Reference proteome</keyword>
<evidence type="ECO:0000256" key="4">
    <source>
        <dbReference type="ARBA" id="ARBA00022989"/>
    </source>
</evidence>
<comment type="caution">
    <text evidence="9">The sequence shown here is derived from an EMBL/GenBank/DDBJ whole genome shotgun (WGS) entry which is preliminary data.</text>
</comment>
<accession>A0ABW8AIB2</accession>
<dbReference type="Pfam" id="PF00482">
    <property type="entry name" value="T2SSF"/>
    <property type="match status" value="1"/>
</dbReference>
<feature type="transmembrane region" description="Helical" evidence="6">
    <location>
        <begin position="505"/>
        <end position="526"/>
    </location>
</feature>
<dbReference type="PANTHER" id="PTHR35007">
    <property type="entry name" value="INTEGRAL MEMBRANE PROTEIN-RELATED"/>
    <property type="match status" value="1"/>
</dbReference>
<dbReference type="RefSeq" id="WP_398275134.1">
    <property type="nucleotide sequence ID" value="NZ_JBITLV010000001.1"/>
</dbReference>
<dbReference type="EMBL" id="JBITLV010000001">
    <property type="protein sequence ID" value="MFI7586095.1"/>
    <property type="molecule type" value="Genomic_DNA"/>
</dbReference>
<organism evidence="9 10">
    <name type="scientific">Spongisporangium articulatum</name>
    <dbReference type="NCBI Taxonomy" id="3362603"/>
    <lineage>
        <taxon>Bacteria</taxon>
        <taxon>Bacillati</taxon>
        <taxon>Actinomycetota</taxon>
        <taxon>Actinomycetes</taxon>
        <taxon>Kineosporiales</taxon>
        <taxon>Kineosporiaceae</taxon>
        <taxon>Spongisporangium</taxon>
    </lineage>
</organism>
<feature type="chain" id="PRO_5045734518" evidence="7">
    <location>
        <begin position="23"/>
        <end position="533"/>
    </location>
</feature>